<comment type="caution">
    <text evidence="1">The sequence shown here is derived from an EMBL/GenBank/DDBJ whole genome shotgun (WGS) entry which is preliminary data.</text>
</comment>
<dbReference type="Proteomes" id="UP000179807">
    <property type="component" value="Unassembled WGS sequence"/>
</dbReference>
<accession>A0A1J4J2C8</accession>
<proteinExistence type="predicted"/>
<dbReference type="RefSeq" id="XP_068346034.1">
    <property type="nucleotide sequence ID" value="XM_068513405.1"/>
</dbReference>
<keyword evidence="2" id="KW-1185">Reference proteome</keyword>
<sequence length="306" mass="34842">MNDRKIQLRKRHYEEIKMKHPPLLLSSSGSVFFYSTANGALRLFYSESGKNVKLPHSSFVTSRPSSLCLSPSHAFGLVFFDDGSILLYDLLENKIIKTLSKELKGKVTHSVFLNDTQILVYDDAFQLSVLTLQNYSIFGFAIQKKSLNFYQSFMNQLIVPPTHLAIKEEPNDINYGSFCVSPIFSKVFAFSLSKRIIVVNIPDNSQKLQVIYDIELKNDDLCDRPFISFNLPNPDTLYFSYTTKRRIVVLKIASENLSKSNSNEPKVIFETDLKSPPKFNAFLSSSVVSVICEDDLVYLFSFLGFQ</sequence>
<dbReference type="AlphaFoldDB" id="A0A1J4J2C8"/>
<dbReference type="Gene3D" id="2.130.10.10">
    <property type="entry name" value="YVTN repeat-like/Quinoprotein amine dehydrogenase"/>
    <property type="match status" value="1"/>
</dbReference>
<name>A0A1J4J2C8_9EUKA</name>
<evidence type="ECO:0000313" key="1">
    <source>
        <dbReference type="EMBL" id="OHS92897.1"/>
    </source>
</evidence>
<gene>
    <name evidence="1" type="ORF">TRFO_40783</name>
</gene>
<reference evidence="1" key="1">
    <citation type="submission" date="2016-10" db="EMBL/GenBank/DDBJ databases">
        <authorList>
            <person name="Benchimol M."/>
            <person name="Almeida L.G."/>
            <person name="Vasconcelos A.T."/>
            <person name="Perreira-Neves A."/>
            <person name="Rosa I.A."/>
            <person name="Tasca T."/>
            <person name="Bogo M.R."/>
            <person name="de Souza W."/>
        </authorList>
    </citation>
    <scope>NUCLEOTIDE SEQUENCE [LARGE SCALE GENOMIC DNA]</scope>
    <source>
        <strain evidence="1">K</strain>
    </source>
</reference>
<organism evidence="1 2">
    <name type="scientific">Tritrichomonas foetus</name>
    <dbReference type="NCBI Taxonomy" id="1144522"/>
    <lineage>
        <taxon>Eukaryota</taxon>
        <taxon>Metamonada</taxon>
        <taxon>Parabasalia</taxon>
        <taxon>Tritrichomonadida</taxon>
        <taxon>Tritrichomonadidae</taxon>
        <taxon>Tritrichomonas</taxon>
    </lineage>
</organism>
<dbReference type="EMBL" id="MLAK01001456">
    <property type="protein sequence ID" value="OHS92897.1"/>
    <property type="molecule type" value="Genomic_DNA"/>
</dbReference>
<dbReference type="SUPFAM" id="SSF69322">
    <property type="entry name" value="Tricorn protease domain 2"/>
    <property type="match status" value="1"/>
</dbReference>
<dbReference type="VEuPathDB" id="TrichDB:TRFO_40783"/>
<evidence type="ECO:0000313" key="2">
    <source>
        <dbReference type="Proteomes" id="UP000179807"/>
    </source>
</evidence>
<protein>
    <submittedName>
        <fullName evidence="1">Uncharacterized protein</fullName>
    </submittedName>
</protein>
<dbReference type="InterPro" id="IPR015943">
    <property type="entry name" value="WD40/YVTN_repeat-like_dom_sf"/>
</dbReference>
<dbReference type="GeneID" id="94848109"/>